<feature type="transmembrane region" description="Helical" evidence="7">
    <location>
        <begin position="148"/>
        <end position="167"/>
    </location>
</feature>
<dbReference type="InterPro" id="IPR036259">
    <property type="entry name" value="MFS_trans_sf"/>
</dbReference>
<keyword evidence="4 7" id="KW-0812">Transmembrane</keyword>
<feature type="transmembrane region" description="Helical" evidence="7">
    <location>
        <begin position="52"/>
        <end position="71"/>
    </location>
</feature>
<evidence type="ECO:0000256" key="1">
    <source>
        <dbReference type="ARBA" id="ARBA00004651"/>
    </source>
</evidence>
<name>A0A2T4ZD79_9BACL</name>
<evidence type="ECO:0000256" key="5">
    <source>
        <dbReference type="ARBA" id="ARBA00022989"/>
    </source>
</evidence>
<evidence type="ECO:0000256" key="3">
    <source>
        <dbReference type="ARBA" id="ARBA00022475"/>
    </source>
</evidence>
<feature type="transmembrane region" description="Helical" evidence="7">
    <location>
        <begin position="258"/>
        <end position="278"/>
    </location>
</feature>
<dbReference type="EMBL" id="PZZP01000001">
    <property type="protein sequence ID" value="PTM59843.1"/>
    <property type="molecule type" value="Genomic_DNA"/>
</dbReference>
<dbReference type="PANTHER" id="PTHR43414">
    <property type="entry name" value="MULTIDRUG RESISTANCE PROTEIN MDTG"/>
    <property type="match status" value="1"/>
</dbReference>
<evidence type="ECO:0000313" key="10">
    <source>
        <dbReference type="Proteomes" id="UP000241639"/>
    </source>
</evidence>
<evidence type="ECO:0000256" key="6">
    <source>
        <dbReference type="ARBA" id="ARBA00023136"/>
    </source>
</evidence>
<feature type="transmembrane region" description="Helical" evidence="7">
    <location>
        <begin position="20"/>
        <end position="45"/>
    </location>
</feature>
<evidence type="ECO:0000259" key="8">
    <source>
        <dbReference type="PROSITE" id="PS50850"/>
    </source>
</evidence>
<dbReference type="SUPFAM" id="SSF103473">
    <property type="entry name" value="MFS general substrate transporter"/>
    <property type="match status" value="1"/>
</dbReference>
<keyword evidence="3" id="KW-1003">Cell membrane</keyword>
<keyword evidence="10" id="KW-1185">Reference proteome</keyword>
<accession>A0A2T4ZD79</accession>
<reference evidence="9 10" key="1">
    <citation type="submission" date="2018-04" db="EMBL/GenBank/DDBJ databases">
        <title>Genomic Encyclopedia of Archaeal and Bacterial Type Strains, Phase II (KMG-II): from individual species to whole genera.</title>
        <authorList>
            <person name="Goeker M."/>
        </authorList>
    </citation>
    <scope>NUCLEOTIDE SEQUENCE [LARGE SCALE GENOMIC DNA]</scope>
    <source>
        <strain evidence="9 10">DSM 45169</strain>
    </source>
</reference>
<evidence type="ECO:0000256" key="4">
    <source>
        <dbReference type="ARBA" id="ARBA00022692"/>
    </source>
</evidence>
<evidence type="ECO:0000256" key="2">
    <source>
        <dbReference type="ARBA" id="ARBA00022448"/>
    </source>
</evidence>
<comment type="subcellular location">
    <subcellularLocation>
        <location evidence="1">Cell membrane</location>
        <topology evidence="1">Multi-pass membrane protein</topology>
    </subcellularLocation>
</comment>
<feature type="domain" description="Major facilitator superfamily (MFS) profile" evidence="8">
    <location>
        <begin position="1"/>
        <end position="401"/>
    </location>
</feature>
<sequence>MERMPGRLRHLYQEYHPLVWVLAGGTMFARAASFMSLPFLALYLARSSELPPWLIGLVVGMGALAGTFGGFVGGYLSDRWGRGVVMVTTLYGWVVVFIGFALATEVWMFLLLNTLNGLCRSFFEPTSQALMADLTPPEKRMRVFGIRYMAINVGAALGPLIGAYLAWMSGTAAFWLTSAIYLAYAVVLTGLMTRYRAELSSQSGGADRIRVGEAFAVIRRDLALGFFILGGILGHIGYAQNESNLPLHLDQLFGEHNAWYPTLLALNAVTVILLQMVITRWGEKRSILSNMMLGSGLLAAGLLFFAFGGSGWWFLAGMFILTLGEILLFPSSSLFIDRLAPEHLRGTYFGASNFRSIGFFIGPAMGGWMLGEWGGMAMFTFVAVIAGGGAVFFWWGHRAWLRQQAAKAKDAPLPQAFVGK</sequence>
<feature type="transmembrane region" description="Helical" evidence="7">
    <location>
        <begin position="173"/>
        <end position="193"/>
    </location>
</feature>
<keyword evidence="2" id="KW-0813">Transport</keyword>
<dbReference type="InterPro" id="IPR011701">
    <property type="entry name" value="MFS"/>
</dbReference>
<feature type="transmembrane region" description="Helical" evidence="7">
    <location>
        <begin position="376"/>
        <end position="395"/>
    </location>
</feature>
<feature type="transmembrane region" description="Helical" evidence="7">
    <location>
        <begin position="348"/>
        <end position="370"/>
    </location>
</feature>
<keyword evidence="5 7" id="KW-1133">Transmembrane helix</keyword>
<dbReference type="GO" id="GO:0005886">
    <property type="term" value="C:plasma membrane"/>
    <property type="evidence" value="ECO:0007669"/>
    <property type="project" value="UniProtKB-SubCell"/>
</dbReference>
<feature type="transmembrane region" description="Helical" evidence="7">
    <location>
        <begin position="91"/>
        <end position="112"/>
    </location>
</feature>
<feature type="transmembrane region" description="Helical" evidence="7">
    <location>
        <begin position="287"/>
        <end position="307"/>
    </location>
</feature>
<comment type="caution">
    <text evidence="9">The sequence shown here is derived from an EMBL/GenBank/DDBJ whole genome shotgun (WGS) entry which is preliminary data.</text>
</comment>
<dbReference type="InterPro" id="IPR020846">
    <property type="entry name" value="MFS_dom"/>
</dbReference>
<dbReference type="AlphaFoldDB" id="A0A2T4ZD79"/>
<dbReference type="GO" id="GO:0022857">
    <property type="term" value="F:transmembrane transporter activity"/>
    <property type="evidence" value="ECO:0007669"/>
    <property type="project" value="InterPro"/>
</dbReference>
<dbReference type="PANTHER" id="PTHR43414:SF1">
    <property type="entry name" value="PEPTIDE PERMEASE"/>
    <property type="match status" value="1"/>
</dbReference>
<dbReference type="PROSITE" id="PS50850">
    <property type="entry name" value="MFS"/>
    <property type="match status" value="1"/>
</dbReference>
<organism evidence="9 10">
    <name type="scientific">Desmospora activa DSM 45169</name>
    <dbReference type="NCBI Taxonomy" id="1121389"/>
    <lineage>
        <taxon>Bacteria</taxon>
        <taxon>Bacillati</taxon>
        <taxon>Bacillota</taxon>
        <taxon>Bacilli</taxon>
        <taxon>Bacillales</taxon>
        <taxon>Thermoactinomycetaceae</taxon>
        <taxon>Desmospora</taxon>
    </lineage>
</organism>
<evidence type="ECO:0000256" key="7">
    <source>
        <dbReference type="SAM" id="Phobius"/>
    </source>
</evidence>
<gene>
    <name evidence="9" type="ORF">C8J48_2477</name>
</gene>
<evidence type="ECO:0000313" key="9">
    <source>
        <dbReference type="EMBL" id="PTM59843.1"/>
    </source>
</evidence>
<dbReference type="Proteomes" id="UP000241639">
    <property type="component" value="Unassembled WGS sequence"/>
</dbReference>
<dbReference type="Pfam" id="PF07690">
    <property type="entry name" value="MFS_1"/>
    <property type="match status" value="1"/>
</dbReference>
<dbReference type="Gene3D" id="1.20.1250.20">
    <property type="entry name" value="MFS general substrate transporter like domains"/>
    <property type="match status" value="1"/>
</dbReference>
<feature type="transmembrane region" description="Helical" evidence="7">
    <location>
        <begin position="222"/>
        <end position="238"/>
    </location>
</feature>
<protein>
    <submittedName>
        <fullName evidence="9">Putative MFS family arabinose efflux permease</fullName>
    </submittedName>
</protein>
<proteinExistence type="predicted"/>
<feature type="transmembrane region" description="Helical" evidence="7">
    <location>
        <begin position="313"/>
        <end position="336"/>
    </location>
</feature>
<dbReference type="CDD" id="cd17329">
    <property type="entry name" value="MFS_MdtH_MDR_like"/>
    <property type="match status" value="1"/>
</dbReference>
<keyword evidence="6 7" id="KW-0472">Membrane</keyword>